<sequence>MCVKDAIDLLQGHYIVSITQDFAATSQKGGLQAIVVRKFPTPVTHQEPVESKVNETKATVKFQLKKVICMGVAVFKMCN</sequence>
<keyword evidence="1" id="KW-0687">Ribonucleoprotein</keyword>
<protein>
    <submittedName>
        <fullName evidence="1">60S ribosomal protein L10a</fullName>
    </submittedName>
</protein>
<keyword evidence="2" id="KW-1185">Reference proteome</keyword>
<dbReference type="Proteomes" id="UP001060215">
    <property type="component" value="Chromosome 8"/>
</dbReference>
<comment type="caution">
    <text evidence="1">The sequence shown here is derived from an EMBL/GenBank/DDBJ whole genome shotgun (WGS) entry which is preliminary data.</text>
</comment>
<dbReference type="EMBL" id="CM045765">
    <property type="protein sequence ID" value="KAI7999427.1"/>
    <property type="molecule type" value="Genomic_DNA"/>
</dbReference>
<reference evidence="1 2" key="1">
    <citation type="journal article" date="2022" name="Plant J.">
        <title>Chromosome-level genome of Camellia lanceoleosa provides a valuable resource for understanding genome evolution and self-incompatibility.</title>
        <authorList>
            <person name="Gong W."/>
            <person name="Xiao S."/>
            <person name="Wang L."/>
            <person name="Liao Z."/>
            <person name="Chang Y."/>
            <person name="Mo W."/>
            <person name="Hu G."/>
            <person name="Li W."/>
            <person name="Zhao G."/>
            <person name="Zhu H."/>
            <person name="Hu X."/>
            <person name="Ji K."/>
            <person name="Xiang X."/>
            <person name="Song Q."/>
            <person name="Yuan D."/>
            <person name="Jin S."/>
            <person name="Zhang L."/>
        </authorList>
    </citation>
    <scope>NUCLEOTIDE SEQUENCE [LARGE SCALE GENOMIC DNA]</scope>
    <source>
        <strain evidence="1">SQ_2022a</strain>
    </source>
</reference>
<proteinExistence type="predicted"/>
<evidence type="ECO:0000313" key="1">
    <source>
        <dbReference type="EMBL" id="KAI7999427.1"/>
    </source>
</evidence>
<evidence type="ECO:0000313" key="2">
    <source>
        <dbReference type="Proteomes" id="UP001060215"/>
    </source>
</evidence>
<gene>
    <name evidence="1" type="ORF">LOK49_LG09G02011</name>
</gene>
<keyword evidence="1" id="KW-0689">Ribosomal protein</keyword>
<name>A0ACC0GG71_9ERIC</name>
<accession>A0ACC0GG71</accession>
<organism evidence="1 2">
    <name type="scientific">Camellia lanceoleosa</name>
    <dbReference type="NCBI Taxonomy" id="1840588"/>
    <lineage>
        <taxon>Eukaryota</taxon>
        <taxon>Viridiplantae</taxon>
        <taxon>Streptophyta</taxon>
        <taxon>Embryophyta</taxon>
        <taxon>Tracheophyta</taxon>
        <taxon>Spermatophyta</taxon>
        <taxon>Magnoliopsida</taxon>
        <taxon>eudicotyledons</taxon>
        <taxon>Gunneridae</taxon>
        <taxon>Pentapetalae</taxon>
        <taxon>asterids</taxon>
        <taxon>Ericales</taxon>
        <taxon>Theaceae</taxon>
        <taxon>Camellia</taxon>
    </lineage>
</organism>